<organism evidence="2 4">
    <name type="scientific">Rotaria socialis</name>
    <dbReference type="NCBI Taxonomy" id="392032"/>
    <lineage>
        <taxon>Eukaryota</taxon>
        <taxon>Metazoa</taxon>
        <taxon>Spiralia</taxon>
        <taxon>Gnathifera</taxon>
        <taxon>Rotifera</taxon>
        <taxon>Eurotatoria</taxon>
        <taxon>Bdelloidea</taxon>
        <taxon>Philodinida</taxon>
        <taxon>Philodinidae</taxon>
        <taxon>Rotaria</taxon>
    </lineage>
</organism>
<reference evidence="2" key="1">
    <citation type="submission" date="2021-02" db="EMBL/GenBank/DDBJ databases">
        <authorList>
            <person name="Nowell W R."/>
        </authorList>
    </citation>
    <scope>NUCLEOTIDE SEQUENCE</scope>
</reference>
<name>A0A817P7Q1_9BILA</name>
<keyword evidence="5" id="KW-1185">Reference proteome</keyword>
<evidence type="ECO:0000313" key="4">
    <source>
        <dbReference type="Proteomes" id="UP000663825"/>
    </source>
</evidence>
<feature type="transmembrane region" description="Helical" evidence="1">
    <location>
        <begin position="86"/>
        <end position="104"/>
    </location>
</feature>
<sequence length="483" mass="54768">MNIREQSSEMKSSVYRTIDHLRITIFIDLTEVLKVSPSRLFFVGALHLLRQYLEKIWHQIINLNIFQSSNQSDPSDITNQKWSSRLFILLLSLSSFILILYSLLNATTRIVEIQNPSPSTVEALQKHTTSLQCPCKVLSVSYEHFLQIEPHYHQACSSELVTFEWIQALNSALDNANITYLYTDFRSSGFTFQLLLSLCDLADAIIFEALSKFGKTQLVALQLLEPDLFMKEMHSAIQQFEQNLPNELLTLLNLIRQMTFINQFVSASFANVLIHYASVKPNTESTATFLVDGFPSLAYNSTSQKCSCVNDFECGMNWGLYATNNSLTDDPIYVIPGYYVRCFPIESLLGSTLECFYDNHSCLTIVGNIINETLISNLTRLNSSQSSRFPINSPIGDLVIELFIESWSETLLYSSYFAQCQPTSCFYTVIKRKSFIEIVTLVSGLVGGASIILRLVCPYVILVSIYIFRRFLCFGGLTRQSGK</sequence>
<keyword evidence="1" id="KW-1133">Transmembrane helix</keyword>
<comment type="caution">
    <text evidence="2">The sequence shown here is derived from an EMBL/GenBank/DDBJ whole genome shotgun (WGS) entry which is preliminary data.</text>
</comment>
<dbReference type="EMBL" id="CAJNXB010001170">
    <property type="protein sequence ID" value="CAF3141546.1"/>
    <property type="molecule type" value="Genomic_DNA"/>
</dbReference>
<gene>
    <name evidence="2" type="ORF">TIS948_LOCUS9186</name>
    <name evidence="3" type="ORF">UJA718_LOCUS24952</name>
</gene>
<evidence type="ECO:0000313" key="2">
    <source>
        <dbReference type="EMBL" id="CAF3141546.1"/>
    </source>
</evidence>
<protein>
    <submittedName>
        <fullName evidence="2">Uncharacterized protein</fullName>
    </submittedName>
</protein>
<dbReference type="AlphaFoldDB" id="A0A817P7Q1"/>
<dbReference type="OrthoDB" id="10065479at2759"/>
<proteinExistence type="predicted"/>
<evidence type="ECO:0000313" key="5">
    <source>
        <dbReference type="Proteomes" id="UP000663873"/>
    </source>
</evidence>
<feature type="transmembrane region" description="Helical" evidence="1">
    <location>
        <begin position="441"/>
        <end position="468"/>
    </location>
</feature>
<evidence type="ECO:0000256" key="1">
    <source>
        <dbReference type="SAM" id="Phobius"/>
    </source>
</evidence>
<dbReference type="EMBL" id="CAJOBP010005933">
    <property type="protein sequence ID" value="CAF4481373.1"/>
    <property type="molecule type" value="Genomic_DNA"/>
</dbReference>
<dbReference type="Proteomes" id="UP000663873">
    <property type="component" value="Unassembled WGS sequence"/>
</dbReference>
<keyword evidence="1" id="KW-0812">Transmembrane</keyword>
<evidence type="ECO:0000313" key="3">
    <source>
        <dbReference type="EMBL" id="CAF4481373.1"/>
    </source>
</evidence>
<accession>A0A817P7Q1</accession>
<dbReference type="Proteomes" id="UP000663825">
    <property type="component" value="Unassembled WGS sequence"/>
</dbReference>
<keyword evidence="1" id="KW-0472">Membrane</keyword>